<organism evidence="1 2">
    <name type="scientific">Phyllobacterium phragmitis</name>
    <dbReference type="NCBI Taxonomy" id="2670329"/>
    <lineage>
        <taxon>Bacteria</taxon>
        <taxon>Pseudomonadati</taxon>
        <taxon>Pseudomonadota</taxon>
        <taxon>Alphaproteobacteria</taxon>
        <taxon>Hyphomicrobiales</taxon>
        <taxon>Phyllobacteriaceae</taxon>
        <taxon>Phyllobacterium</taxon>
    </lineage>
</organism>
<dbReference type="Proteomes" id="UP001628091">
    <property type="component" value="Unassembled WGS sequence"/>
</dbReference>
<proteinExistence type="predicted"/>
<name>A0ABQ0GZK9_9HYPH</name>
<sequence length="87" mass="9460">MARGHRALYALAKEGGFCKTETCEEGMAYAADYLGTEFGLSPRMVQWCMGVDSIAHQQFAFGNPLKTVLTNAMYIPCGDPSGDTTEE</sequence>
<reference evidence="1 2" key="1">
    <citation type="submission" date="2024-10" db="EMBL/GenBank/DDBJ databases">
        <title>Isolation, draft genome sequencing and identification of Phyllobacterium sp. NSA23, isolated from leaf soil.</title>
        <authorList>
            <person name="Akita H."/>
        </authorList>
    </citation>
    <scope>NUCLEOTIDE SEQUENCE [LARGE SCALE GENOMIC DNA]</scope>
    <source>
        <strain evidence="1 2">NSA23</strain>
    </source>
</reference>
<evidence type="ECO:0000313" key="2">
    <source>
        <dbReference type="Proteomes" id="UP001628091"/>
    </source>
</evidence>
<keyword evidence="2" id="KW-1185">Reference proteome</keyword>
<protein>
    <submittedName>
        <fullName evidence="1">Uncharacterized protein</fullName>
    </submittedName>
</protein>
<gene>
    <name evidence="1" type="ORF">PPNSA23_20430</name>
</gene>
<dbReference type="EMBL" id="BAAFZP010000001">
    <property type="protein sequence ID" value="GAB1582100.1"/>
    <property type="molecule type" value="Genomic_DNA"/>
</dbReference>
<accession>A0ABQ0GZK9</accession>
<evidence type="ECO:0000313" key="1">
    <source>
        <dbReference type="EMBL" id="GAB1582100.1"/>
    </source>
</evidence>
<comment type="caution">
    <text evidence="1">The sequence shown here is derived from an EMBL/GenBank/DDBJ whole genome shotgun (WGS) entry which is preliminary data.</text>
</comment>